<dbReference type="InterPro" id="IPR011990">
    <property type="entry name" value="TPR-like_helical_dom_sf"/>
</dbReference>
<keyword evidence="3" id="KW-1185">Reference proteome</keyword>
<protein>
    <submittedName>
        <fullName evidence="2">Uncharacterized protein</fullName>
    </submittedName>
</protein>
<name>A0A2U2CFZ9_9RHOB</name>
<dbReference type="Gene3D" id="1.25.40.10">
    <property type="entry name" value="Tetratricopeptide repeat domain"/>
    <property type="match status" value="1"/>
</dbReference>
<dbReference type="AlphaFoldDB" id="A0A2U2CFZ9"/>
<feature type="region of interest" description="Disordered" evidence="1">
    <location>
        <begin position="452"/>
        <end position="473"/>
    </location>
</feature>
<gene>
    <name evidence="2" type="ORF">C4N9_03265</name>
</gene>
<dbReference type="Proteomes" id="UP000244940">
    <property type="component" value="Unassembled WGS sequence"/>
</dbReference>
<reference evidence="2 3" key="1">
    <citation type="submission" date="2018-05" db="EMBL/GenBank/DDBJ databases">
        <title>Pararhodobacter marina sp. nov., isolated from deep-sea water of the Indian Ocean.</title>
        <authorList>
            <person name="Lai Q.Sr."/>
            <person name="Liu X."/>
            <person name="Shao Z."/>
        </authorList>
    </citation>
    <scope>NUCLEOTIDE SEQUENCE [LARGE SCALE GENOMIC DNA]</scope>
    <source>
        <strain evidence="2 3">CIC4N-9</strain>
    </source>
</reference>
<evidence type="ECO:0000313" key="3">
    <source>
        <dbReference type="Proteomes" id="UP000244940"/>
    </source>
</evidence>
<evidence type="ECO:0000256" key="1">
    <source>
        <dbReference type="SAM" id="MobiDB-lite"/>
    </source>
</evidence>
<evidence type="ECO:0000313" key="2">
    <source>
        <dbReference type="EMBL" id="PWE30790.1"/>
    </source>
</evidence>
<dbReference type="EMBL" id="QEYD01000002">
    <property type="protein sequence ID" value="PWE30790.1"/>
    <property type="molecule type" value="Genomic_DNA"/>
</dbReference>
<proteinExistence type="predicted"/>
<comment type="caution">
    <text evidence="2">The sequence shown here is derived from an EMBL/GenBank/DDBJ whole genome shotgun (WGS) entry which is preliminary data.</text>
</comment>
<sequence>MRHARALRLAGQPDAARLEIEGALLGGPRLVMNADTERRLRLEQARALLEAQQIRKAADVVADLAEAFPDERDVLVQAQAQARAALDPDAVLDATERALRLWPDDPRFARDRILALIALGDLVAAEEALDTLPVPDAELRVRLLVEWRRFDEARAQLSALPEKQALHRDRLTAQILQAEGRPGAAFSLLDARYRKRPLPELAPQLLGLLVGLHRPDEARAFADALPDSVAESSACLLARSEILRLEGDVDGCCAMLAQAATDTTRSLNVVRRMVSTAVQWGIGTSRSRQILAALDRLIAGLAPALPDRTLALLRLHRAFGLGDWPAVLTLTDTACARAPRDLTLAAMQARALAETGAIERAAEHCDRILRHWPTMGPIIELRLALHIVQGKPQDGADFLCNALMRNHIALTLRLANHLQFTGRTEVLRAVVARDCAREADEAPRWLRALSDTLNGTDTAGPPEHPSHPVPEPLSSEETAALVDTETSLLAGPDLFLAEAATLWRLQGKPANLQRSWMRHATRATHAFRTVIARSALPEARLPLRETPELRALVDRLERREPSLLVSTHASPPGSITLAPHLPNLTYLMQDGPRQPELEQRFRAILAVRGTPAARIVKELRAGNSVMSTPDFPAEMRWNAQDVSAATGTLFGQECHLVDTVPKLAHGMKVPVYWIQQRLSKTGITVDIRRMSDPAPDEPLAAWLGRWTQEYLDLVAGILTSDPRNQNLTGPLTRYLAARGARLP</sequence>
<organism evidence="2 3">
    <name type="scientific">Pararhodobacter marinus</name>
    <dbReference type="NCBI Taxonomy" id="2184063"/>
    <lineage>
        <taxon>Bacteria</taxon>
        <taxon>Pseudomonadati</taxon>
        <taxon>Pseudomonadota</taxon>
        <taxon>Alphaproteobacteria</taxon>
        <taxon>Rhodobacterales</taxon>
        <taxon>Paracoccaceae</taxon>
        <taxon>Pararhodobacter</taxon>
    </lineage>
</organism>
<dbReference type="SUPFAM" id="SSF48452">
    <property type="entry name" value="TPR-like"/>
    <property type="match status" value="1"/>
</dbReference>
<accession>A0A2U2CFZ9</accession>